<dbReference type="EMBL" id="JAPEVG010000725">
    <property type="protein sequence ID" value="KAJ8455928.1"/>
    <property type="molecule type" value="Genomic_DNA"/>
</dbReference>
<evidence type="ECO:0000313" key="3">
    <source>
        <dbReference type="Proteomes" id="UP001215151"/>
    </source>
</evidence>
<proteinExistence type="predicted"/>
<keyword evidence="3" id="KW-1185">Reference proteome</keyword>
<reference evidence="2" key="1">
    <citation type="submission" date="2022-11" db="EMBL/GenBank/DDBJ databases">
        <title>Genome Sequence of Cubamyces cubensis.</title>
        <authorList>
            <person name="Buettner E."/>
        </authorList>
    </citation>
    <scope>NUCLEOTIDE SEQUENCE</scope>
    <source>
        <strain evidence="2">MPL-01</strain>
    </source>
</reference>
<gene>
    <name evidence="2" type="ORF">ONZ51_g12288</name>
</gene>
<name>A0AAD7THI3_9APHY</name>
<accession>A0AAD7THI3</accession>
<organism evidence="2 3">
    <name type="scientific">Trametes cubensis</name>
    <dbReference type="NCBI Taxonomy" id="1111947"/>
    <lineage>
        <taxon>Eukaryota</taxon>
        <taxon>Fungi</taxon>
        <taxon>Dikarya</taxon>
        <taxon>Basidiomycota</taxon>
        <taxon>Agaricomycotina</taxon>
        <taxon>Agaricomycetes</taxon>
        <taxon>Polyporales</taxon>
        <taxon>Polyporaceae</taxon>
        <taxon>Trametes</taxon>
    </lineage>
</organism>
<sequence>MHLYGQPPMDYFEMPPTEFPEKSEYDMGWPRHDSLLPKPTSPPRVSSVGWDAYYYTSAPTPGLSSGSSSPHSAGSADWDSLDEFLARSDL</sequence>
<feature type="region of interest" description="Disordered" evidence="1">
    <location>
        <begin position="22"/>
        <end position="44"/>
    </location>
</feature>
<comment type="caution">
    <text evidence="2">The sequence shown here is derived from an EMBL/GenBank/DDBJ whole genome shotgun (WGS) entry which is preliminary data.</text>
</comment>
<protein>
    <submittedName>
        <fullName evidence="2">Uncharacterized protein</fullName>
    </submittedName>
</protein>
<dbReference type="Proteomes" id="UP001215151">
    <property type="component" value="Unassembled WGS sequence"/>
</dbReference>
<dbReference type="AlphaFoldDB" id="A0AAD7THI3"/>
<evidence type="ECO:0000313" key="2">
    <source>
        <dbReference type="EMBL" id="KAJ8455928.1"/>
    </source>
</evidence>
<evidence type="ECO:0000256" key="1">
    <source>
        <dbReference type="SAM" id="MobiDB-lite"/>
    </source>
</evidence>
<feature type="compositionally biased region" description="Basic and acidic residues" evidence="1">
    <location>
        <begin position="22"/>
        <end position="35"/>
    </location>
</feature>